<comment type="caution">
    <text evidence="1">The sequence shown here is derived from an EMBL/GenBank/DDBJ whole genome shotgun (WGS) entry which is preliminary data.</text>
</comment>
<proteinExistence type="predicted"/>
<dbReference type="Proteomes" id="UP000828390">
    <property type="component" value="Unassembled WGS sequence"/>
</dbReference>
<evidence type="ECO:0000313" key="1">
    <source>
        <dbReference type="EMBL" id="KAH3833553.1"/>
    </source>
</evidence>
<organism evidence="1 2">
    <name type="scientific">Dreissena polymorpha</name>
    <name type="common">Zebra mussel</name>
    <name type="synonym">Mytilus polymorpha</name>
    <dbReference type="NCBI Taxonomy" id="45954"/>
    <lineage>
        <taxon>Eukaryota</taxon>
        <taxon>Metazoa</taxon>
        <taxon>Spiralia</taxon>
        <taxon>Lophotrochozoa</taxon>
        <taxon>Mollusca</taxon>
        <taxon>Bivalvia</taxon>
        <taxon>Autobranchia</taxon>
        <taxon>Heteroconchia</taxon>
        <taxon>Euheterodonta</taxon>
        <taxon>Imparidentia</taxon>
        <taxon>Neoheterodontei</taxon>
        <taxon>Myida</taxon>
        <taxon>Dreissenoidea</taxon>
        <taxon>Dreissenidae</taxon>
        <taxon>Dreissena</taxon>
    </lineage>
</organism>
<reference evidence="1" key="1">
    <citation type="journal article" date="2019" name="bioRxiv">
        <title>The Genome of the Zebra Mussel, Dreissena polymorpha: A Resource for Invasive Species Research.</title>
        <authorList>
            <person name="McCartney M.A."/>
            <person name="Auch B."/>
            <person name="Kono T."/>
            <person name="Mallez S."/>
            <person name="Zhang Y."/>
            <person name="Obille A."/>
            <person name="Becker A."/>
            <person name="Abrahante J.E."/>
            <person name="Garbe J."/>
            <person name="Badalamenti J.P."/>
            <person name="Herman A."/>
            <person name="Mangelson H."/>
            <person name="Liachko I."/>
            <person name="Sullivan S."/>
            <person name="Sone E.D."/>
            <person name="Koren S."/>
            <person name="Silverstein K.A.T."/>
            <person name="Beckman K.B."/>
            <person name="Gohl D.M."/>
        </authorList>
    </citation>
    <scope>NUCLEOTIDE SEQUENCE</scope>
    <source>
        <strain evidence="1">Duluth1</strain>
        <tissue evidence="1">Whole animal</tissue>
    </source>
</reference>
<dbReference type="AlphaFoldDB" id="A0A9D4K5T2"/>
<evidence type="ECO:0000313" key="2">
    <source>
        <dbReference type="Proteomes" id="UP000828390"/>
    </source>
</evidence>
<dbReference type="EMBL" id="JAIWYP010000004">
    <property type="protein sequence ID" value="KAH3833553.1"/>
    <property type="molecule type" value="Genomic_DNA"/>
</dbReference>
<sequence length="101" mass="11722">MDLSERYPNLKVLFSSCLHHNEYDASVVDGALREFHSYLDQLNSYKTAYKLTKIERAIEALQSKDDETFTSIWSDAQKLFREHLCVASETKDEDCPQENSI</sequence>
<reference evidence="1" key="2">
    <citation type="submission" date="2020-11" db="EMBL/GenBank/DDBJ databases">
        <authorList>
            <person name="McCartney M.A."/>
            <person name="Auch B."/>
            <person name="Kono T."/>
            <person name="Mallez S."/>
            <person name="Becker A."/>
            <person name="Gohl D.M."/>
            <person name="Silverstein K.A.T."/>
            <person name="Koren S."/>
            <person name="Bechman K.B."/>
            <person name="Herman A."/>
            <person name="Abrahante J.E."/>
            <person name="Garbe J."/>
        </authorList>
    </citation>
    <scope>NUCLEOTIDE SEQUENCE</scope>
    <source>
        <strain evidence="1">Duluth1</strain>
        <tissue evidence="1">Whole animal</tissue>
    </source>
</reference>
<accession>A0A9D4K5T2</accession>
<name>A0A9D4K5T2_DREPO</name>
<protein>
    <submittedName>
        <fullName evidence="1">Uncharacterized protein</fullName>
    </submittedName>
</protein>
<gene>
    <name evidence="1" type="ORF">DPMN_106866</name>
</gene>
<keyword evidence="2" id="KW-1185">Reference proteome</keyword>